<comment type="caution">
    <text evidence="1">The sequence shown here is derived from an EMBL/GenBank/DDBJ whole genome shotgun (WGS) entry which is preliminary data.</text>
</comment>
<name>A0ABR6HMF9_9RHOB</name>
<evidence type="ECO:0000313" key="2">
    <source>
        <dbReference type="Proteomes" id="UP000576152"/>
    </source>
</evidence>
<dbReference type="Proteomes" id="UP000576152">
    <property type="component" value="Unassembled WGS sequence"/>
</dbReference>
<keyword evidence="2" id="KW-1185">Reference proteome</keyword>
<accession>A0ABR6HMF9</accession>
<gene>
    <name evidence="1" type="ORF">FHS00_001322</name>
</gene>
<reference evidence="1 2" key="1">
    <citation type="submission" date="2020-08" db="EMBL/GenBank/DDBJ databases">
        <title>Genomic Encyclopedia of Type Strains, Phase III (KMG-III): the genomes of soil and plant-associated and newly described type strains.</title>
        <authorList>
            <person name="Whitman W."/>
        </authorList>
    </citation>
    <scope>NUCLEOTIDE SEQUENCE [LARGE SCALE GENOMIC DNA]</scope>
    <source>
        <strain evidence="1 2">CECT 8572</strain>
    </source>
</reference>
<proteinExistence type="predicted"/>
<protein>
    <submittedName>
        <fullName evidence="1">Uncharacterized protein</fullName>
    </submittedName>
</protein>
<sequence>MSSLIYRHGRGARARMTPAMRHGMDAYTKRKDGTQDPPDIYRMLYRPWLYMGAKLGARFERSRGGESKKAPTTL</sequence>
<dbReference type="RefSeq" id="WP_183471065.1">
    <property type="nucleotide sequence ID" value="NZ_JACIBX010000003.1"/>
</dbReference>
<organism evidence="1 2">
    <name type="scientific">Limimaricola variabilis</name>
    <dbReference type="NCBI Taxonomy" id="1492771"/>
    <lineage>
        <taxon>Bacteria</taxon>
        <taxon>Pseudomonadati</taxon>
        <taxon>Pseudomonadota</taxon>
        <taxon>Alphaproteobacteria</taxon>
        <taxon>Rhodobacterales</taxon>
        <taxon>Paracoccaceae</taxon>
        <taxon>Limimaricola</taxon>
    </lineage>
</organism>
<evidence type="ECO:0000313" key="1">
    <source>
        <dbReference type="EMBL" id="MBB3711751.1"/>
    </source>
</evidence>
<dbReference type="EMBL" id="JACIBX010000003">
    <property type="protein sequence ID" value="MBB3711751.1"/>
    <property type="molecule type" value="Genomic_DNA"/>
</dbReference>